<protein>
    <submittedName>
        <fullName evidence="1">Uncharacterized protein</fullName>
    </submittedName>
</protein>
<dbReference type="EMBL" id="CM042064">
    <property type="protein sequence ID" value="KAI3665912.1"/>
    <property type="molecule type" value="Genomic_DNA"/>
</dbReference>
<comment type="caution">
    <text evidence="1">The sequence shown here is derived from an EMBL/GenBank/DDBJ whole genome shotgun (WGS) entry which is preliminary data.</text>
</comment>
<keyword evidence="2" id="KW-1185">Reference proteome</keyword>
<dbReference type="Proteomes" id="UP001055879">
    <property type="component" value="Linkage Group LG18"/>
</dbReference>
<organism evidence="1 2">
    <name type="scientific">Arctium lappa</name>
    <name type="common">Greater burdock</name>
    <name type="synonym">Lappa major</name>
    <dbReference type="NCBI Taxonomy" id="4217"/>
    <lineage>
        <taxon>Eukaryota</taxon>
        <taxon>Viridiplantae</taxon>
        <taxon>Streptophyta</taxon>
        <taxon>Embryophyta</taxon>
        <taxon>Tracheophyta</taxon>
        <taxon>Spermatophyta</taxon>
        <taxon>Magnoliopsida</taxon>
        <taxon>eudicotyledons</taxon>
        <taxon>Gunneridae</taxon>
        <taxon>Pentapetalae</taxon>
        <taxon>asterids</taxon>
        <taxon>campanulids</taxon>
        <taxon>Asterales</taxon>
        <taxon>Asteraceae</taxon>
        <taxon>Carduoideae</taxon>
        <taxon>Cardueae</taxon>
        <taxon>Arctiinae</taxon>
        <taxon>Arctium</taxon>
    </lineage>
</organism>
<gene>
    <name evidence="1" type="ORF">L6452_44547</name>
</gene>
<reference evidence="1 2" key="2">
    <citation type="journal article" date="2022" name="Mol. Ecol. Resour.">
        <title>The genomes of chicory, endive, great burdock and yacon provide insights into Asteraceae paleo-polyploidization history and plant inulin production.</title>
        <authorList>
            <person name="Fan W."/>
            <person name="Wang S."/>
            <person name="Wang H."/>
            <person name="Wang A."/>
            <person name="Jiang F."/>
            <person name="Liu H."/>
            <person name="Zhao H."/>
            <person name="Xu D."/>
            <person name="Zhang Y."/>
        </authorList>
    </citation>
    <scope>NUCLEOTIDE SEQUENCE [LARGE SCALE GENOMIC DNA]</scope>
    <source>
        <strain evidence="2">cv. Niubang</strain>
    </source>
</reference>
<evidence type="ECO:0000313" key="2">
    <source>
        <dbReference type="Proteomes" id="UP001055879"/>
    </source>
</evidence>
<reference evidence="2" key="1">
    <citation type="journal article" date="2022" name="Mol. Ecol. Resour.">
        <title>The genomes of chicory, endive, great burdock and yacon provide insights into Asteraceae palaeo-polyploidization history and plant inulin production.</title>
        <authorList>
            <person name="Fan W."/>
            <person name="Wang S."/>
            <person name="Wang H."/>
            <person name="Wang A."/>
            <person name="Jiang F."/>
            <person name="Liu H."/>
            <person name="Zhao H."/>
            <person name="Xu D."/>
            <person name="Zhang Y."/>
        </authorList>
    </citation>
    <scope>NUCLEOTIDE SEQUENCE [LARGE SCALE GENOMIC DNA]</scope>
    <source>
        <strain evidence="2">cv. Niubang</strain>
    </source>
</reference>
<accession>A0ACB8XG19</accession>
<sequence length="700" mass="77253">MLRDSYLTRVYTLHSKRVEFNDYTITILVSQTLNYSPFPLKSIKTRQSNRFQVKITELMTQKVNAFLPCYPPPPPTTIIAGKSVKFRSQNPSSMNCFTNNLVAVFLLTLIVSFCIESSTVVAEDDAECLRGVQRSIGGTGSEISTWNFANSTRGFICGFYGVTCWNDQENRLISLMLHDLGLAGSVPSALRLCPSLQNLDLSGNNLTGSIPGEICSWLPYLVSLDLSNNELTGEIPASLGKCSFLNTVVLSGNKLSGNIPVELSNLGRLKTFSVANNGLSGSIPSGLSNFDSSDFDGNDGLCGKPLTKCGGLSKKNLAIIIAAGVLGAVGSILLGFGLWWWCSTRSKRKRRNGIDRDDDSSSWADRLRAFKLVQVSLFQKPLVKVRLVDLMIATNNFSRENVIISTKTGTTYRAVLSDGSALAIKRLNTCKLHERQFRLEMNRLGQLRHPNLTPLLGYCIVEEEKLLVYKYMSNGTLSSVLHKHGNLLDWPTRFRIALSAARGLAWLHHGCRPPVLLQNISSNAIFLDEDYDARIVDFGLARLMTSSSEQPNESSFANGDMGEFGYVAPEYSSTMVASVKGDTYGFGVVLMELATGQKPLKVTAAEEGFKGNLVDWVNQLSRSGQIKDAIDKNLYGTGHDDEILQILRIAGNCVAPQPQVRWSMYRVYEALSSKAQELGFSQHYDEFPLLFDTHDMDEIV</sequence>
<proteinExistence type="predicted"/>
<evidence type="ECO:0000313" key="1">
    <source>
        <dbReference type="EMBL" id="KAI3665912.1"/>
    </source>
</evidence>
<name>A0ACB8XG19_ARCLA</name>